<dbReference type="InterPro" id="IPR051104">
    <property type="entry name" value="FAD_monoxygenase"/>
</dbReference>
<evidence type="ECO:0000256" key="3">
    <source>
        <dbReference type="ARBA" id="ARBA00023002"/>
    </source>
</evidence>
<evidence type="ECO:0000259" key="4">
    <source>
        <dbReference type="Pfam" id="PF01494"/>
    </source>
</evidence>
<keyword evidence="6" id="KW-1185">Reference proteome</keyword>
<dbReference type="GO" id="GO:0071949">
    <property type="term" value="F:FAD binding"/>
    <property type="evidence" value="ECO:0007669"/>
    <property type="project" value="InterPro"/>
</dbReference>
<dbReference type="STRING" id="675120.N1PYQ6"/>
<evidence type="ECO:0000313" key="6">
    <source>
        <dbReference type="Proteomes" id="UP000016933"/>
    </source>
</evidence>
<dbReference type="GO" id="GO:0044550">
    <property type="term" value="P:secondary metabolite biosynthetic process"/>
    <property type="evidence" value="ECO:0007669"/>
    <property type="project" value="TreeGrafter"/>
</dbReference>
<feature type="domain" description="FAD-binding" evidence="4">
    <location>
        <begin position="297"/>
        <end position="364"/>
    </location>
</feature>
<gene>
    <name evidence="5" type="ORF">DOTSEDRAFT_67616</name>
</gene>
<keyword evidence="3" id="KW-0560">Oxidoreductase</keyword>
<accession>N1PYQ6</accession>
<keyword evidence="1" id="KW-0285">Flavoprotein</keyword>
<dbReference type="EMBL" id="KB446535">
    <property type="protein sequence ID" value="EME48631.1"/>
    <property type="molecule type" value="Genomic_DNA"/>
</dbReference>
<dbReference type="InterPro" id="IPR002938">
    <property type="entry name" value="FAD-bd"/>
</dbReference>
<dbReference type="PANTHER" id="PTHR46720:SF3">
    <property type="entry name" value="FAD-BINDING DOMAIN-CONTAINING PROTEIN-RELATED"/>
    <property type="match status" value="1"/>
</dbReference>
<dbReference type="PANTHER" id="PTHR46720">
    <property type="entry name" value="HYDROXYLASE, PUTATIVE (AFU_ORTHOLOGUE AFUA_3G01460)-RELATED"/>
    <property type="match status" value="1"/>
</dbReference>
<protein>
    <recommendedName>
        <fullName evidence="4">FAD-binding domain-containing protein</fullName>
    </recommendedName>
</protein>
<reference evidence="6" key="1">
    <citation type="journal article" date="2012" name="PLoS Genet.">
        <title>The genomes of the fungal plant pathogens Cladosporium fulvum and Dothistroma septosporum reveal adaptation to different hosts and lifestyles but also signatures of common ancestry.</title>
        <authorList>
            <person name="de Wit P.J.G.M."/>
            <person name="van der Burgt A."/>
            <person name="Oekmen B."/>
            <person name="Stergiopoulos I."/>
            <person name="Abd-Elsalam K.A."/>
            <person name="Aerts A.L."/>
            <person name="Bahkali A.H."/>
            <person name="Beenen H.G."/>
            <person name="Chettri P."/>
            <person name="Cox M.P."/>
            <person name="Datema E."/>
            <person name="de Vries R.P."/>
            <person name="Dhillon B."/>
            <person name="Ganley A.R."/>
            <person name="Griffiths S.A."/>
            <person name="Guo Y."/>
            <person name="Hamelin R.C."/>
            <person name="Henrissat B."/>
            <person name="Kabir M.S."/>
            <person name="Jashni M.K."/>
            <person name="Kema G."/>
            <person name="Klaubauf S."/>
            <person name="Lapidus A."/>
            <person name="Levasseur A."/>
            <person name="Lindquist E."/>
            <person name="Mehrabi R."/>
            <person name="Ohm R.A."/>
            <person name="Owen T.J."/>
            <person name="Salamov A."/>
            <person name="Schwelm A."/>
            <person name="Schijlen E."/>
            <person name="Sun H."/>
            <person name="van den Burg H.A."/>
            <person name="van Ham R.C.H.J."/>
            <person name="Zhang S."/>
            <person name="Goodwin S.B."/>
            <person name="Grigoriev I.V."/>
            <person name="Collemare J."/>
            <person name="Bradshaw R.E."/>
        </authorList>
    </citation>
    <scope>NUCLEOTIDE SEQUENCE [LARGE SCALE GENOMIC DNA]</scope>
    <source>
        <strain evidence="6">NZE10 / CBS 128990</strain>
    </source>
</reference>
<dbReference type="Pfam" id="PF01494">
    <property type="entry name" value="FAD_binding_3"/>
    <property type="match status" value="1"/>
</dbReference>
<keyword evidence="2" id="KW-0274">FAD</keyword>
<evidence type="ECO:0000313" key="5">
    <source>
        <dbReference type="EMBL" id="EME48631.1"/>
    </source>
</evidence>
<name>N1PYQ6_DOTSN</name>
<dbReference type="eggNOG" id="KOG2614">
    <property type="taxonomic scope" value="Eukaryota"/>
</dbReference>
<dbReference type="Gene3D" id="3.50.50.60">
    <property type="entry name" value="FAD/NAD(P)-binding domain"/>
    <property type="match status" value="1"/>
</dbReference>
<evidence type="ECO:0000256" key="2">
    <source>
        <dbReference type="ARBA" id="ARBA00022827"/>
    </source>
</evidence>
<dbReference type="AlphaFoldDB" id="N1PYQ6"/>
<sequence>MASLKIAISGGGIASLCLAHCLTRQHPQWEVKVFEAAPELREEGAAIGLGSNAQDALKLMSPSLREALDEAGGTRMDPSVRIMIGTGPESGRHVGDIRPKVAQIVVHRTSFWRQLRKRIPDGVLEFGKKLASVRALHGSDALVRLRFEDGSSYDADALVGCDGINSIVRGAILGEDHPAAKPVFTNGYNHRVVIPLSSAKEAFGEEYCSLRTQYGWVGKGGFLLTDHVENGEAMQVIAGRSDSGPWPYHSPFVEWDKARLRSDLADWGDIGKSMTKVFTEQPNLFAAGGRIHLETPTYAKGNMCMAGDAAQSFPPFQGAGAGQAIEDALMLSTVLSSCTSKDDMPRAFDVYDGLRRPRRSSIAQSSIWAAKLFTGRLPEVGLNIERMAERLPSWGSNIYEYDLAAAQQEGVARMKTSSS</sequence>
<dbReference type="GO" id="GO:0016491">
    <property type="term" value="F:oxidoreductase activity"/>
    <property type="evidence" value="ECO:0007669"/>
    <property type="project" value="UniProtKB-KW"/>
</dbReference>
<dbReference type="Proteomes" id="UP000016933">
    <property type="component" value="Unassembled WGS sequence"/>
</dbReference>
<dbReference type="PRINTS" id="PR00420">
    <property type="entry name" value="RNGMNOXGNASE"/>
</dbReference>
<dbReference type="OrthoDB" id="16820at2759"/>
<dbReference type="SUPFAM" id="SSF51905">
    <property type="entry name" value="FAD/NAD(P)-binding domain"/>
    <property type="match status" value="1"/>
</dbReference>
<proteinExistence type="predicted"/>
<dbReference type="HOGENOM" id="CLU_009665_6_3_1"/>
<evidence type="ECO:0000256" key="1">
    <source>
        <dbReference type="ARBA" id="ARBA00022630"/>
    </source>
</evidence>
<reference evidence="5 6" key="2">
    <citation type="journal article" date="2012" name="PLoS Pathog.">
        <title>Diverse lifestyles and strategies of plant pathogenesis encoded in the genomes of eighteen Dothideomycetes fungi.</title>
        <authorList>
            <person name="Ohm R.A."/>
            <person name="Feau N."/>
            <person name="Henrissat B."/>
            <person name="Schoch C.L."/>
            <person name="Horwitz B.A."/>
            <person name="Barry K.W."/>
            <person name="Condon B.J."/>
            <person name="Copeland A.C."/>
            <person name="Dhillon B."/>
            <person name="Glaser F."/>
            <person name="Hesse C.N."/>
            <person name="Kosti I."/>
            <person name="LaButti K."/>
            <person name="Lindquist E.A."/>
            <person name="Lucas S."/>
            <person name="Salamov A.A."/>
            <person name="Bradshaw R.E."/>
            <person name="Ciuffetti L."/>
            <person name="Hamelin R.C."/>
            <person name="Kema G.H.J."/>
            <person name="Lawrence C."/>
            <person name="Scott J.A."/>
            <person name="Spatafora J.W."/>
            <person name="Turgeon B.G."/>
            <person name="de Wit P.J.G.M."/>
            <person name="Zhong S."/>
            <person name="Goodwin S.B."/>
            <person name="Grigoriev I.V."/>
        </authorList>
    </citation>
    <scope>NUCLEOTIDE SEQUENCE [LARGE SCALE GENOMIC DNA]</scope>
    <source>
        <strain evidence="6">NZE10 / CBS 128990</strain>
    </source>
</reference>
<dbReference type="InterPro" id="IPR036188">
    <property type="entry name" value="FAD/NAD-bd_sf"/>
</dbReference>
<dbReference type="OMA" id="HRVVIPL"/>
<organism evidence="5 6">
    <name type="scientific">Dothistroma septosporum (strain NZE10 / CBS 128990)</name>
    <name type="common">Red band needle blight fungus</name>
    <name type="synonym">Mycosphaerella pini</name>
    <dbReference type="NCBI Taxonomy" id="675120"/>
    <lineage>
        <taxon>Eukaryota</taxon>
        <taxon>Fungi</taxon>
        <taxon>Dikarya</taxon>
        <taxon>Ascomycota</taxon>
        <taxon>Pezizomycotina</taxon>
        <taxon>Dothideomycetes</taxon>
        <taxon>Dothideomycetidae</taxon>
        <taxon>Mycosphaerellales</taxon>
        <taxon>Mycosphaerellaceae</taxon>
        <taxon>Dothistroma</taxon>
    </lineage>
</organism>